<name>A0A6A7RTJ3_9PROT</name>
<feature type="transmembrane region" description="Helical" evidence="4">
    <location>
        <begin position="361"/>
        <end position="383"/>
    </location>
</feature>
<comment type="caution">
    <text evidence="5">The sequence shown here is derived from an EMBL/GenBank/DDBJ whole genome shotgun (WGS) entry which is preliminary data.</text>
</comment>
<evidence type="ECO:0000313" key="6">
    <source>
        <dbReference type="Proteomes" id="UP000342300"/>
    </source>
</evidence>
<dbReference type="InterPro" id="IPR011701">
    <property type="entry name" value="MFS"/>
</dbReference>
<feature type="transmembrane region" description="Helical" evidence="4">
    <location>
        <begin position="47"/>
        <end position="67"/>
    </location>
</feature>
<dbReference type="InterPro" id="IPR036259">
    <property type="entry name" value="MFS_trans_sf"/>
</dbReference>
<reference evidence="5 6" key="1">
    <citation type="submission" date="2017-09" db="EMBL/GenBank/DDBJ databases">
        <title>Metagenomic Analysis Reveals Denitrifying Candidatus Accumulibacter and Flanking Population as a Source of N2O.</title>
        <authorList>
            <person name="Gao H."/>
            <person name="Mao Y."/>
            <person name="Zhao X."/>
            <person name="Liu W.-T."/>
            <person name="Zhang T."/>
            <person name="Wells G."/>
        </authorList>
    </citation>
    <scope>NUCLEOTIDE SEQUENCE [LARGE SCALE GENOMIC DNA]</scope>
    <source>
        <strain evidence="5">CANDO_2_IC</strain>
    </source>
</reference>
<evidence type="ECO:0000256" key="1">
    <source>
        <dbReference type="ARBA" id="ARBA00022692"/>
    </source>
</evidence>
<feature type="transmembrane region" description="Helical" evidence="4">
    <location>
        <begin position="105"/>
        <end position="122"/>
    </location>
</feature>
<dbReference type="InterPro" id="IPR047769">
    <property type="entry name" value="MFS_ArsJ"/>
</dbReference>
<dbReference type="NCBIfam" id="NF033734">
    <property type="entry name" value="MFS_ArsJ"/>
    <property type="match status" value="1"/>
</dbReference>
<evidence type="ECO:0000256" key="3">
    <source>
        <dbReference type="ARBA" id="ARBA00023136"/>
    </source>
</evidence>
<evidence type="ECO:0000313" key="5">
    <source>
        <dbReference type="EMBL" id="MQM30904.1"/>
    </source>
</evidence>
<dbReference type="PANTHER" id="PTHR23547">
    <property type="entry name" value="MAJOR FACILITATOR SUPERFAMILY DOMAIN, GENERAL SUBSTRATE TRANSPORTER"/>
    <property type="match status" value="1"/>
</dbReference>
<dbReference type="GO" id="GO:0022857">
    <property type="term" value="F:transmembrane transporter activity"/>
    <property type="evidence" value="ECO:0007669"/>
    <property type="project" value="InterPro"/>
</dbReference>
<keyword evidence="3 4" id="KW-0472">Membrane</keyword>
<dbReference type="PANTHER" id="PTHR23547:SF1">
    <property type="entry name" value="MAJOR FACILITATOR SUPERFAMILY MFS_1"/>
    <property type="match status" value="1"/>
</dbReference>
<sequence length="402" mass="42581">MNNPSASRSEASRAGLRNYVLVTGAYWADTVTDGATRMLVLFYFYNLGYTPLAVASLFIFYEVFGILTNLFGGYIGARFGLKTTLFIGLGTQVVALSMLAFAPQSWLVVAWVMASQALSGIAKDMTKMSSKSAVKLIVPEDSSATLYRWVAILTGSKNALKGVGFFVGGLLLTVLDFQTALKLLVVLVGVTLLVAAVLMRGGLGQADRKAKFGQMFSRNAAVNKLAAARIFLFGARDVWFVVGLPVFLSSVLGWTFWQSGGFLAVWVIGYGIVQAATPRLLRSRVQEQHEPDGRTATILAFILAALPAGIAVALSAGVAPTLVVVAGLIIFGAVFALNSAVHSYLILAYTDSDKVAMSVGFYYMANAAGRLAGTVLSGALYQWGLQSGASNGLVACLWASSA</sequence>
<dbReference type="AlphaFoldDB" id="A0A6A7RTJ3"/>
<dbReference type="Pfam" id="PF07690">
    <property type="entry name" value="MFS_1"/>
    <property type="match status" value="1"/>
</dbReference>
<dbReference type="SUPFAM" id="SSF103473">
    <property type="entry name" value="MFS general substrate transporter"/>
    <property type="match status" value="1"/>
</dbReference>
<proteinExistence type="predicted"/>
<feature type="transmembrane region" description="Helical" evidence="4">
    <location>
        <begin position="293"/>
        <end position="316"/>
    </location>
</feature>
<feature type="transmembrane region" description="Helical" evidence="4">
    <location>
        <begin position="322"/>
        <end position="349"/>
    </location>
</feature>
<accession>A0A6A7RTJ3</accession>
<keyword evidence="1 4" id="KW-0812">Transmembrane</keyword>
<evidence type="ECO:0000256" key="2">
    <source>
        <dbReference type="ARBA" id="ARBA00022989"/>
    </source>
</evidence>
<feature type="transmembrane region" description="Helical" evidence="4">
    <location>
        <begin position="181"/>
        <end position="199"/>
    </location>
</feature>
<dbReference type="Proteomes" id="UP000342300">
    <property type="component" value="Unassembled WGS sequence"/>
</dbReference>
<protein>
    <submittedName>
        <fullName evidence="5">MFS transporter</fullName>
    </submittedName>
</protein>
<dbReference type="EMBL" id="PDHS01000232">
    <property type="protein sequence ID" value="MQM30904.1"/>
    <property type="molecule type" value="Genomic_DNA"/>
</dbReference>
<feature type="transmembrane region" description="Helical" evidence="4">
    <location>
        <begin position="79"/>
        <end position="99"/>
    </location>
</feature>
<evidence type="ECO:0000256" key="4">
    <source>
        <dbReference type="SAM" id="Phobius"/>
    </source>
</evidence>
<feature type="non-terminal residue" evidence="5">
    <location>
        <position position="402"/>
    </location>
</feature>
<organism evidence="5 6">
    <name type="scientific">Candidatus Accumulibacter phosphatis</name>
    <dbReference type="NCBI Taxonomy" id="327160"/>
    <lineage>
        <taxon>Bacteria</taxon>
        <taxon>Pseudomonadati</taxon>
        <taxon>Pseudomonadota</taxon>
        <taxon>Betaproteobacteria</taxon>
        <taxon>Candidatus Accumulibacter</taxon>
    </lineage>
</organism>
<keyword evidence="2 4" id="KW-1133">Transmembrane helix</keyword>
<feature type="transmembrane region" description="Helical" evidence="4">
    <location>
        <begin position="263"/>
        <end position="281"/>
    </location>
</feature>
<feature type="transmembrane region" description="Helical" evidence="4">
    <location>
        <begin position="158"/>
        <end position="175"/>
    </location>
</feature>
<gene>
    <name evidence="5" type="ORF">CRU78_10420</name>
</gene>
<dbReference type="Gene3D" id="1.20.1250.20">
    <property type="entry name" value="MFS general substrate transporter like domains"/>
    <property type="match status" value="1"/>
</dbReference>